<dbReference type="GO" id="GO:0000155">
    <property type="term" value="F:phosphorelay sensor kinase activity"/>
    <property type="evidence" value="ECO:0007669"/>
    <property type="project" value="InterPro"/>
</dbReference>
<keyword evidence="3 6" id="KW-0812">Transmembrane</keyword>
<sequence>MLRDLFINLTILVTFHYLFMLVFKENFLKKEDTLIRQLCKGILSGLLGVLLMFFSIKTGPAIIDLRHIPLILTAFYGGIAQTIIAACVVIIGRLLFEANIASFINIFSMMIIATASFFIAERHMSHVVKMLLSITISNILATILFITIAHETSIEVHSAYWIFSYVAGLFNFYVIEHQTKAYQLLNLYKFQAHYDFLTGVLNKRKFDEILSDAFSMKLKQPIYQMSLIYLDIDYFKSINDQYGHHEGDIVLKEIGKRLIKNTRSSDYIGRIGGEEFAVLLPNCTVEKTWQIAERLRKKISDQPIYLQNGMSIHITVSLGCAYSAGTSANINQLPIMADQELYKAKQSGRNQVSFSERKRNHLT</sequence>
<dbReference type="AlphaFoldDB" id="A0AAD0HLE0"/>
<dbReference type="InterPro" id="IPR029787">
    <property type="entry name" value="Nucleotide_cyclase"/>
</dbReference>
<dbReference type="PANTHER" id="PTHR45138:SF9">
    <property type="entry name" value="DIGUANYLATE CYCLASE DGCM-RELATED"/>
    <property type="match status" value="1"/>
</dbReference>
<dbReference type="InterPro" id="IPR043128">
    <property type="entry name" value="Rev_trsase/Diguanyl_cyclase"/>
</dbReference>
<proteinExistence type="predicted"/>
<comment type="subcellular location">
    <subcellularLocation>
        <location evidence="1">Cell membrane</location>
        <topology evidence="1">Multi-pass membrane protein</topology>
    </subcellularLocation>
</comment>
<dbReference type="CDD" id="cd01949">
    <property type="entry name" value="GGDEF"/>
    <property type="match status" value="1"/>
</dbReference>
<evidence type="ECO:0000256" key="2">
    <source>
        <dbReference type="ARBA" id="ARBA00022475"/>
    </source>
</evidence>
<protein>
    <recommendedName>
        <fullName evidence="7">GGDEF domain-containing protein</fullName>
    </recommendedName>
</protein>
<gene>
    <name evidence="8" type="ORF">C5695_04500</name>
</gene>
<dbReference type="Gene3D" id="3.30.70.270">
    <property type="match status" value="1"/>
</dbReference>
<dbReference type="Proteomes" id="UP000264960">
    <property type="component" value="Chromosome"/>
</dbReference>
<dbReference type="Pfam" id="PF00990">
    <property type="entry name" value="GGDEF"/>
    <property type="match status" value="1"/>
</dbReference>
<dbReference type="InterPro" id="IPR000160">
    <property type="entry name" value="GGDEF_dom"/>
</dbReference>
<dbReference type="GO" id="GO:0043709">
    <property type="term" value="P:cell adhesion involved in single-species biofilm formation"/>
    <property type="evidence" value="ECO:0007669"/>
    <property type="project" value="TreeGrafter"/>
</dbReference>
<dbReference type="PROSITE" id="PS50887">
    <property type="entry name" value="GGDEF"/>
    <property type="match status" value="1"/>
</dbReference>
<keyword evidence="4 6" id="KW-1133">Transmembrane helix</keyword>
<evidence type="ECO:0000313" key="8">
    <source>
        <dbReference type="EMBL" id="AVM23118.1"/>
    </source>
</evidence>
<feature type="transmembrane region" description="Helical" evidence="6">
    <location>
        <begin position="158"/>
        <end position="175"/>
    </location>
</feature>
<dbReference type="GO" id="GO:0071555">
    <property type="term" value="P:cell wall organization"/>
    <property type="evidence" value="ECO:0007669"/>
    <property type="project" value="InterPro"/>
</dbReference>
<feature type="transmembrane region" description="Helical" evidence="6">
    <location>
        <begin position="68"/>
        <end position="94"/>
    </location>
</feature>
<dbReference type="PANTHER" id="PTHR45138">
    <property type="entry name" value="REGULATORY COMPONENTS OF SENSORY TRANSDUCTION SYSTEM"/>
    <property type="match status" value="1"/>
</dbReference>
<evidence type="ECO:0000259" key="7">
    <source>
        <dbReference type="PROSITE" id="PS50887"/>
    </source>
</evidence>
<accession>A0AAD0HLE0</accession>
<evidence type="ECO:0000256" key="6">
    <source>
        <dbReference type="SAM" id="Phobius"/>
    </source>
</evidence>
<dbReference type="NCBIfam" id="TIGR00254">
    <property type="entry name" value="GGDEF"/>
    <property type="match status" value="1"/>
</dbReference>
<dbReference type="InterPro" id="IPR011620">
    <property type="entry name" value="Sig_transdc_His_kinase_LytS_TM"/>
</dbReference>
<name>A0AAD0HLE0_BACPU</name>
<organism evidence="8 9">
    <name type="scientific">Bacillus pumilus</name>
    <name type="common">Bacillus mesentericus</name>
    <dbReference type="NCBI Taxonomy" id="1408"/>
    <lineage>
        <taxon>Bacteria</taxon>
        <taxon>Bacillati</taxon>
        <taxon>Bacillota</taxon>
        <taxon>Bacilli</taxon>
        <taxon>Bacillales</taxon>
        <taxon>Bacillaceae</taxon>
        <taxon>Bacillus</taxon>
    </lineage>
</organism>
<dbReference type="InterPro" id="IPR050469">
    <property type="entry name" value="Diguanylate_Cyclase"/>
</dbReference>
<dbReference type="Pfam" id="PF07694">
    <property type="entry name" value="5TM-5TMR_LYT"/>
    <property type="match status" value="1"/>
</dbReference>
<feature type="domain" description="GGDEF" evidence="7">
    <location>
        <begin position="223"/>
        <end position="357"/>
    </location>
</feature>
<evidence type="ECO:0000256" key="1">
    <source>
        <dbReference type="ARBA" id="ARBA00004651"/>
    </source>
</evidence>
<evidence type="ECO:0000256" key="4">
    <source>
        <dbReference type="ARBA" id="ARBA00022989"/>
    </source>
</evidence>
<keyword evidence="2" id="KW-1003">Cell membrane</keyword>
<feature type="transmembrane region" description="Helical" evidence="6">
    <location>
        <begin position="5"/>
        <end position="23"/>
    </location>
</feature>
<reference evidence="8 9" key="1">
    <citation type="submission" date="2018-02" db="EMBL/GenBank/DDBJ databases">
        <title>The complete genome of two Bacillus pumilus strains from Cuatro Cienegas, Coahuila, Mexico.</title>
        <authorList>
            <person name="Zarza E."/>
            <person name="Alcaraz L.D."/>
            <person name="Aguilar-Salinas B."/>
            <person name="Islas A."/>
            <person name="Olmedo-Alvarez G."/>
        </authorList>
    </citation>
    <scope>NUCLEOTIDE SEQUENCE [LARGE SCALE GENOMIC DNA]</scope>
    <source>
        <strain evidence="8 9">145</strain>
    </source>
</reference>
<dbReference type="SMART" id="SM00267">
    <property type="entry name" value="GGDEF"/>
    <property type="match status" value="1"/>
</dbReference>
<dbReference type="RefSeq" id="WP_117729548.1">
    <property type="nucleotide sequence ID" value="NZ_CP027116.1"/>
</dbReference>
<dbReference type="FunFam" id="3.30.70.270:FF:000001">
    <property type="entry name" value="Diguanylate cyclase domain protein"/>
    <property type="match status" value="1"/>
</dbReference>
<evidence type="ECO:0000313" key="9">
    <source>
        <dbReference type="Proteomes" id="UP000264960"/>
    </source>
</evidence>
<dbReference type="GO" id="GO:0005886">
    <property type="term" value="C:plasma membrane"/>
    <property type="evidence" value="ECO:0007669"/>
    <property type="project" value="UniProtKB-SubCell"/>
</dbReference>
<dbReference type="SUPFAM" id="SSF55073">
    <property type="entry name" value="Nucleotide cyclase"/>
    <property type="match status" value="1"/>
</dbReference>
<feature type="transmembrane region" description="Helical" evidence="6">
    <location>
        <begin position="127"/>
        <end position="146"/>
    </location>
</feature>
<dbReference type="EMBL" id="CP027116">
    <property type="protein sequence ID" value="AVM23118.1"/>
    <property type="molecule type" value="Genomic_DNA"/>
</dbReference>
<dbReference type="GO" id="GO:1902201">
    <property type="term" value="P:negative regulation of bacterial-type flagellum-dependent cell motility"/>
    <property type="evidence" value="ECO:0007669"/>
    <property type="project" value="TreeGrafter"/>
</dbReference>
<evidence type="ECO:0000256" key="5">
    <source>
        <dbReference type="ARBA" id="ARBA00023136"/>
    </source>
</evidence>
<feature type="transmembrane region" description="Helical" evidence="6">
    <location>
        <begin position="100"/>
        <end position="120"/>
    </location>
</feature>
<evidence type="ECO:0000256" key="3">
    <source>
        <dbReference type="ARBA" id="ARBA00022692"/>
    </source>
</evidence>
<feature type="transmembrane region" description="Helical" evidence="6">
    <location>
        <begin position="35"/>
        <end position="56"/>
    </location>
</feature>
<keyword evidence="5 6" id="KW-0472">Membrane</keyword>
<dbReference type="GO" id="GO:0052621">
    <property type="term" value="F:diguanylate cyclase activity"/>
    <property type="evidence" value="ECO:0007669"/>
    <property type="project" value="TreeGrafter"/>
</dbReference>